<dbReference type="EMBL" id="SVCM01000153">
    <property type="protein sequence ID" value="MBE6061159.1"/>
    <property type="molecule type" value="Genomic_DNA"/>
</dbReference>
<protein>
    <submittedName>
        <fullName evidence="1">Uncharacterized protein</fullName>
    </submittedName>
</protein>
<reference evidence="1" key="1">
    <citation type="submission" date="2019-04" db="EMBL/GenBank/DDBJ databases">
        <title>Evolution of Biomass-Degrading Anaerobic Consortia Revealed by Metagenomics.</title>
        <authorList>
            <person name="Peng X."/>
        </authorList>
    </citation>
    <scope>NUCLEOTIDE SEQUENCE</scope>
    <source>
        <strain evidence="1">SIG254</strain>
    </source>
</reference>
<dbReference type="AlphaFoldDB" id="A0A927WA94"/>
<dbReference type="Proteomes" id="UP000768462">
    <property type="component" value="Unassembled WGS sequence"/>
</dbReference>
<name>A0A927WA94_9CLOT</name>
<evidence type="ECO:0000313" key="2">
    <source>
        <dbReference type="Proteomes" id="UP000768462"/>
    </source>
</evidence>
<accession>A0A927WA94</accession>
<sequence length="74" mass="8664">MYRFVSTEAERNVIKNAGGKWIPYRDGRVGNVVVYEHVDSKDFITGWYKTVTRAKNPDGTYTNWVRFYKRVGAK</sequence>
<organism evidence="1 2">
    <name type="scientific">Clostridium sulfidigenes</name>
    <dbReference type="NCBI Taxonomy" id="318464"/>
    <lineage>
        <taxon>Bacteria</taxon>
        <taxon>Bacillati</taxon>
        <taxon>Bacillota</taxon>
        <taxon>Clostridia</taxon>
        <taxon>Eubacteriales</taxon>
        <taxon>Clostridiaceae</taxon>
        <taxon>Clostridium</taxon>
    </lineage>
</organism>
<proteinExistence type="predicted"/>
<gene>
    <name evidence="1" type="ORF">E7215_13445</name>
</gene>
<comment type="caution">
    <text evidence="1">The sequence shown here is derived from an EMBL/GenBank/DDBJ whole genome shotgun (WGS) entry which is preliminary data.</text>
</comment>
<evidence type="ECO:0000313" key="1">
    <source>
        <dbReference type="EMBL" id="MBE6061159.1"/>
    </source>
</evidence>